<dbReference type="NCBIfam" id="TIGR00254">
    <property type="entry name" value="GGDEF"/>
    <property type="match status" value="1"/>
</dbReference>
<name>A0A1I0X7L8_9FIRM</name>
<dbReference type="InterPro" id="IPR000014">
    <property type="entry name" value="PAS"/>
</dbReference>
<accession>A0A1I0X7L8</accession>
<dbReference type="Gene3D" id="3.30.70.270">
    <property type="match status" value="1"/>
</dbReference>
<dbReference type="PROSITE" id="PS50887">
    <property type="entry name" value="GGDEF"/>
    <property type="match status" value="1"/>
</dbReference>
<dbReference type="InterPro" id="IPR043128">
    <property type="entry name" value="Rev_trsase/Diguanyl_cyclase"/>
</dbReference>
<dbReference type="InterPro" id="IPR035965">
    <property type="entry name" value="PAS-like_dom_sf"/>
</dbReference>
<dbReference type="CDD" id="cd01949">
    <property type="entry name" value="GGDEF"/>
    <property type="match status" value="1"/>
</dbReference>
<dbReference type="InterPro" id="IPR029787">
    <property type="entry name" value="Nucleotide_cyclase"/>
</dbReference>
<keyword evidence="4" id="KW-1185">Reference proteome</keyword>
<organism evidence="3 4">
    <name type="scientific">Acetitomaculum ruminis DSM 5522</name>
    <dbReference type="NCBI Taxonomy" id="1120918"/>
    <lineage>
        <taxon>Bacteria</taxon>
        <taxon>Bacillati</taxon>
        <taxon>Bacillota</taxon>
        <taxon>Clostridia</taxon>
        <taxon>Lachnospirales</taxon>
        <taxon>Lachnospiraceae</taxon>
        <taxon>Acetitomaculum</taxon>
    </lineage>
</organism>
<dbReference type="SMART" id="SM00267">
    <property type="entry name" value="GGDEF"/>
    <property type="match status" value="1"/>
</dbReference>
<dbReference type="OrthoDB" id="9813903at2"/>
<dbReference type="RefSeq" id="WP_092871337.1">
    <property type="nucleotide sequence ID" value="NZ_FOJY01000006.1"/>
</dbReference>
<sequence length="617" mass="72319">MHKDENEFNISSKKTSYPDLYSSDKTLSQLEKSLDILRGLTRDFHTIWIVNFADLSIRLFRSTNENSIREAVDINDSYGNYEQVTNQYIENFVDPKGRAYMYQMLSEKKVKAQLKENSIYSFNFKRIGASGNTEWHQMTFASTDSNHPDLECVLGVRNINEMMRLEHGQLIKDKRLKQYSQDIDSLFCIHEVLGYGSWSMKFNRHYKITSCKWSEQFRNMLGFKDSKDFPDMFSSWCTLIHKDDALDVMTSFWDAVYNYDDNNIYDAEYRMYTKDNGIRWFHSTGRVSRKKDGTPISFVGLLDDITQRKLNEERLAKLYKEKENELHVLKSMADMYFSMHLIDLNDDSVIEYSDNNLLKPYMDYSLGATKIMKNIMKSIIPLEYQEEILKFTDLSTLSKRMVGKKSISDEFVGIYTGWFLATFSVVDIDEDGYAERVIFTTQIIDTRKKKEEELFKRSTTDFMTGLFNRRVFEEDLDYYRTHPLEDDFVLISMDVNRLKYINDNYGHAAGDELLIGAATCMREILSSYGKLYRIGGDEFVVTLRVDEKLRKQLENQFNERVNNWSGELVSELSISYGVVTPMEAGYDIDVMVKLADKKMYASKSQFYKDKKIDRRGS</sequence>
<dbReference type="InterPro" id="IPR001610">
    <property type="entry name" value="PAC"/>
</dbReference>
<dbReference type="Proteomes" id="UP000198838">
    <property type="component" value="Unassembled WGS sequence"/>
</dbReference>
<dbReference type="PANTHER" id="PTHR45138:SF9">
    <property type="entry name" value="DIGUANYLATE CYCLASE DGCM-RELATED"/>
    <property type="match status" value="1"/>
</dbReference>
<dbReference type="InterPro" id="IPR013655">
    <property type="entry name" value="PAS_fold_3"/>
</dbReference>
<dbReference type="Pfam" id="PF08447">
    <property type="entry name" value="PAS_3"/>
    <property type="match status" value="1"/>
</dbReference>
<dbReference type="STRING" id="1120918.SAMN05216249_1064"/>
<evidence type="ECO:0000259" key="2">
    <source>
        <dbReference type="PROSITE" id="PS50887"/>
    </source>
</evidence>
<feature type="domain" description="GGDEF" evidence="2">
    <location>
        <begin position="486"/>
        <end position="617"/>
    </location>
</feature>
<dbReference type="AlphaFoldDB" id="A0A1I0X7L8"/>
<evidence type="ECO:0000313" key="4">
    <source>
        <dbReference type="Proteomes" id="UP000198838"/>
    </source>
</evidence>
<proteinExistence type="predicted"/>
<dbReference type="SUPFAM" id="SSF55073">
    <property type="entry name" value="Nucleotide cyclase"/>
    <property type="match status" value="1"/>
</dbReference>
<gene>
    <name evidence="3" type="ORF">SAMN05216249_1064</name>
</gene>
<evidence type="ECO:0000259" key="1">
    <source>
        <dbReference type="PROSITE" id="PS50113"/>
    </source>
</evidence>
<dbReference type="InterPro" id="IPR000700">
    <property type="entry name" value="PAS-assoc_C"/>
</dbReference>
<dbReference type="PANTHER" id="PTHR45138">
    <property type="entry name" value="REGULATORY COMPONENTS OF SENSORY TRANSDUCTION SYSTEM"/>
    <property type="match status" value="1"/>
</dbReference>
<protein>
    <submittedName>
        <fullName evidence="3">Diguanylate cyclase (GGDEF) domain-containing protein</fullName>
    </submittedName>
</protein>
<dbReference type="CDD" id="cd00130">
    <property type="entry name" value="PAS"/>
    <property type="match status" value="1"/>
</dbReference>
<dbReference type="EMBL" id="FOJY01000006">
    <property type="protein sequence ID" value="SFA96854.1"/>
    <property type="molecule type" value="Genomic_DNA"/>
</dbReference>
<dbReference type="SMART" id="SM00086">
    <property type="entry name" value="PAC"/>
    <property type="match status" value="1"/>
</dbReference>
<dbReference type="Pfam" id="PF00990">
    <property type="entry name" value="GGDEF"/>
    <property type="match status" value="1"/>
</dbReference>
<dbReference type="SUPFAM" id="SSF55785">
    <property type="entry name" value="PYP-like sensor domain (PAS domain)"/>
    <property type="match status" value="1"/>
</dbReference>
<dbReference type="Gene3D" id="3.30.450.20">
    <property type="entry name" value="PAS domain"/>
    <property type="match status" value="1"/>
</dbReference>
<evidence type="ECO:0000313" key="3">
    <source>
        <dbReference type="EMBL" id="SFA96854.1"/>
    </source>
</evidence>
<dbReference type="PROSITE" id="PS50113">
    <property type="entry name" value="PAC"/>
    <property type="match status" value="1"/>
</dbReference>
<dbReference type="InterPro" id="IPR000160">
    <property type="entry name" value="GGDEF_dom"/>
</dbReference>
<reference evidence="3 4" key="1">
    <citation type="submission" date="2016-10" db="EMBL/GenBank/DDBJ databases">
        <authorList>
            <person name="de Groot N.N."/>
        </authorList>
    </citation>
    <scope>NUCLEOTIDE SEQUENCE [LARGE SCALE GENOMIC DNA]</scope>
    <source>
        <strain evidence="3 4">DSM 5522</strain>
    </source>
</reference>
<feature type="domain" description="PAC" evidence="1">
    <location>
        <begin position="265"/>
        <end position="317"/>
    </location>
</feature>
<dbReference type="GO" id="GO:0052621">
    <property type="term" value="F:diguanylate cyclase activity"/>
    <property type="evidence" value="ECO:0007669"/>
    <property type="project" value="TreeGrafter"/>
</dbReference>
<dbReference type="InterPro" id="IPR050469">
    <property type="entry name" value="Diguanylate_Cyclase"/>
</dbReference>